<gene>
    <name evidence="1" type="ORF">M5X12_08105</name>
</gene>
<organism evidence="1 2">
    <name type="scientific">Paenibacillus alvei</name>
    <name type="common">Bacillus alvei</name>
    <dbReference type="NCBI Taxonomy" id="44250"/>
    <lineage>
        <taxon>Bacteria</taxon>
        <taxon>Bacillati</taxon>
        <taxon>Bacillota</taxon>
        <taxon>Bacilli</taxon>
        <taxon>Bacillales</taxon>
        <taxon>Paenibacillaceae</taxon>
        <taxon>Paenibacillus</taxon>
    </lineage>
</organism>
<comment type="caution">
    <text evidence="1">The sequence shown here is derived from an EMBL/GenBank/DDBJ whole genome shotgun (WGS) entry which is preliminary data.</text>
</comment>
<name>A0ABT4GV07_PAEAL</name>
<dbReference type="InterPro" id="IPR058600">
    <property type="entry name" value="YhjD-like"/>
</dbReference>
<sequence>MGTPFASNGAPPHNGEDALTVKQYIIQTLILDVLERDIGRIGASNLKMADIYAQFLRQAQDNASRDLFHLRKQFRSRGIKVYEEERLEHGIRVHYVCRGYQHSFYMLRGLIRAEVKKRMQAYLHIAAAQTSNLSAKAASISSNNSASTSPQLGI</sequence>
<protein>
    <submittedName>
        <fullName evidence="1">Uncharacterized protein</fullName>
    </submittedName>
</protein>
<evidence type="ECO:0000313" key="1">
    <source>
        <dbReference type="EMBL" id="MCY9760538.1"/>
    </source>
</evidence>
<dbReference type="Proteomes" id="UP001527181">
    <property type="component" value="Unassembled WGS sequence"/>
</dbReference>
<reference evidence="1 2" key="1">
    <citation type="submission" date="2022-05" db="EMBL/GenBank/DDBJ databases">
        <title>Genome Sequencing of Bee-Associated Microbes.</title>
        <authorList>
            <person name="Dunlap C."/>
        </authorList>
    </citation>
    <scope>NUCLEOTIDE SEQUENCE [LARGE SCALE GENOMIC DNA]</scope>
    <source>
        <strain evidence="1 2">NRRL B-04010</strain>
    </source>
</reference>
<evidence type="ECO:0000313" key="2">
    <source>
        <dbReference type="Proteomes" id="UP001527181"/>
    </source>
</evidence>
<accession>A0ABT4GV07</accession>
<dbReference type="Pfam" id="PF26325">
    <property type="entry name" value="YhjD"/>
    <property type="match status" value="1"/>
</dbReference>
<proteinExistence type="predicted"/>
<dbReference type="EMBL" id="JAMDNP010000011">
    <property type="protein sequence ID" value="MCY9760538.1"/>
    <property type="molecule type" value="Genomic_DNA"/>
</dbReference>
<dbReference type="RefSeq" id="WP_268599648.1">
    <property type="nucleotide sequence ID" value="NZ_JAMDNP010000011.1"/>
</dbReference>
<keyword evidence="2" id="KW-1185">Reference proteome</keyword>